<comment type="similarity">
    <text evidence="1">Belongs to the NAD(P)-dependent epimerase/dehydratase family.</text>
</comment>
<dbReference type="SUPFAM" id="SSF51735">
    <property type="entry name" value="NAD(P)-binding Rossmann-fold domains"/>
    <property type="match status" value="1"/>
</dbReference>
<protein>
    <submittedName>
        <fullName evidence="3">NAD-dependent epimerase/dehydratase</fullName>
    </submittedName>
</protein>
<dbReference type="STRING" id="1499966.U14_00145"/>
<feature type="domain" description="NAD-dependent epimerase/dehydratase" evidence="2">
    <location>
        <begin position="4"/>
        <end position="205"/>
    </location>
</feature>
<dbReference type="HOGENOM" id="CLU_053163_0_0_0"/>
<accession>A0A0S6VPH0</accession>
<evidence type="ECO:0000313" key="4">
    <source>
        <dbReference type="Proteomes" id="UP000030700"/>
    </source>
</evidence>
<dbReference type="PANTHER" id="PTHR43000">
    <property type="entry name" value="DTDP-D-GLUCOSE 4,6-DEHYDRATASE-RELATED"/>
    <property type="match status" value="1"/>
</dbReference>
<evidence type="ECO:0000259" key="2">
    <source>
        <dbReference type="Pfam" id="PF01370"/>
    </source>
</evidence>
<dbReference type="Proteomes" id="UP000030700">
    <property type="component" value="Unassembled WGS sequence"/>
</dbReference>
<dbReference type="InterPro" id="IPR001509">
    <property type="entry name" value="Epimerase_deHydtase"/>
</dbReference>
<keyword evidence="4" id="KW-1185">Reference proteome</keyword>
<reference evidence="3" key="1">
    <citation type="journal article" date="2015" name="PeerJ">
        <title>First genomic representation of candidate bacterial phylum KSB3 points to enhanced environmental sensing as a trigger of wastewater bulking.</title>
        <authorList>
            <person name="Sekiguchi Y."/>
            <person name="Ohashi A."/>
            <person name="Parks D.H."/>
            <person name="Yamauchi T."/>
            <person name="Tyson G.W."/>
            <person name="Hugenholtz P."/>
        </authorList>
    </citation>
    <scope>NUCLEOTIDE SEQUENCE [LARGE SCALE GENOMIC DNA]</scope>
</reference>
<proteinExistence type="inferred from homology"/>
<name>A0A0S6VPH0_9BACT</name>
<evidence type="ECO:0000256" key="1">
    <source>
        <dbReference type="ARBA" id="ARBA00007637"/>
    </source>
</evidence>
<organism evidence="3">
    <name type="scientific">Candidatus Moduliflexus flocculans</name>
    <dbReference type="NCBI Taxonomy" id="1499966"/>
    <lineage>
        <taxon>Bacteria</taxon>
        <taxon>Candidatus Moduliflexota</taxon>
        <taxon>Candidatus Moduliflexia</taxon>
        <taxon>Candidatus Moduliflexales</taxon>
        <taxon>Candidatus Moduliflexaceae</taxon>
    </lineage>
</organism>
<dbReference type="Gene3D" id="3.40.50.720">
    <property type="entry name" value="NAD(P)-binding Rossmann-like Domain"/>
    <property type="match status" value="1"/>
</dbReference>
<dbReference type="InterPro" id="IPR036291">
    <property type="entry name" value="NAD(P)-bd_dom_sf"/>
</dbReference>
<dbReference type="AlphaFoldDB" id="A0A0S6VPH0"/>
<gene>
    <name evidence="3" type="ORF">U14_00145</name>
</gene>
<evidence type="ECO:0000313" key="3">
    <source>
        <dbReference type="EMBL" id="GAK48933.1"/>
    </source>
</evidence>
<dbReference type="EMBL" id="DF820455">
    <property type="protein sequence ID" value="GAK48933.1"/>
    <property type="molecule type" value="Genomic_DNA"/>
</dbReference>
<dbReference type="Pfam" id="PF01370">
    <property type="entry name" value="Epimerase"/>
    <property type="match status" value="1"/>
</dbReference>
<sequence length="277" mass="31848">MKTLITGNKGFVGKYVEDIFARNNAEVLGFDIQDGKNICDYEKLKAASNGCDVIIHLAAVDNNNAVEIVRNNIIGTMNVLNIFEETSLKKLIFMSSMDSLGIFQGEDKPKYLPIDDEYPCHSQTTYSVSKYANENMCRYYYSICNKPILCLRAPGIWSENTYGEIIERRKKTPHYEWKPYWEYGAFIDVRDLAEAIYLAAKTNFSGFHCYSISSDDITTSGKTSKELVDFLFTGIEWKGDYTYTENPYKTLVQNGNIKKLLNWNPKYSWKDAIRKFV</sequence>